<gene>
    <name evidence="3" type="ORF">EHUX00137_LOCUS14896</name>
</gene>
<dbReference type="PROSITE" id="PS51318">
    <property type="entry name" value="TAT"/>
    <property type="match status" value="1"/>
</dbReference>
<evidence type="ECO:0000313" key="3">
    <source>
        <dbReference type="EMBL" id="CAE0545385.1"/>
    </source>
</evidence>
<dbReference type="AlphaFoldDB" id="A0A7S3S662"/>
<feature type="domain" description="Photosystem II Psb31 protein" evidence="2">
    <location>
        <begin position="64"/>
        <end position="153"/>
    </location>
</feature>
<organism evidence="3">
    <name type="scientific">Emiliania huxleyi</name>
    <name type="common">Coccolithophore</name>
    <name type="synonym">Pontosphaera huxleyi</name>
    <dbReference type="NCBI Taxonomy" id="2903"/>
    <lineage>
        <taxon>Eukaryota</taxon>
        <taxon>Haptista</taxon>
        <taxon>Haptophyta</taxon>
        <taxon>Prymnesiophyceae</taxon>
        <taxon>Isochrysidales</taxon>
        <taxon>Noelaerhabdaceae</taxon>
        <taxon>Emiliania</taxon>
    </lineage>
</organism>
<proteinExistence type="predicted"/>
<sequence length="198" mass="20286">MLAAATVAASALVCSPGLTPMAVQVRAPAPVVMAAETSRRDLLSTVAAAGAAALAPAAAFADGAASKNTREKVFIQQGSRVWRLQSADAATILSEKNAFKIFAEGAYAGLKEKKPLSKELNALGDKAVKAAKAGDSSGAQAAVKEFVALAKITKEQDTVKGGSFNPKQRRNAGDPPTEAIEGQMGTEVGALYGNMKLK</sequence>
<dbReference type="EMBL" id="HBIR01019664">
    <property type="protein sequence ID" value="CAE0545385.1"/>
    <property type="molecule type" value="Transcribed_RNA"/>
</dbReference>
<evidence type="ECO:0000259" key="2">
    <source>
        <dbReference type="Pfam" id="PF18240"/>
    </source>
</evidence>
<protein>
    <recommendedName>
        <fullName evidence="2">Photosystem II Psb31 protein domain-containing protein</fullName>
    </recommendedName>
</protein>
<dbReference type="Pfam" id="PF18240">
    <property type="entry name" value="PSII_Pbs31"/>
    <property type="match status" value="1"/>
</dbReference>
<reference evidence="3" key="1">
    <citation type="submission" date="2021-01" db="EMBL/GenBank/DDBJ databases">
        <authorList>
            <person name="Corre E."/>
            <person name="Pelletier E."/>
            <person name="Niang G."/>
            <person name="Scheremetjew M."/>
            <person name="Finn R."/>
            <person name="Kale V."/>
            <person name="Holt S."/>
            <person name="Cochrane G."/>
            <person name="Meng A."/>
            <person name="Brown T."/>
            <person name="Cohen L."/>
        </authorList>
    </citation>
    <scope>NUCLEOTIDE SEQUENCE</scope>
    <source>
        <strain evidence="3">379</strain>
    </source>
</reference>
<dbReference type="InterPro" id="IPR040933">
    <property type="entry name" value="PSII_Pbs31"/>
</dbReference>
<dbReference type="InterPro" id="IPR006311">
    <property type="entry name" value="TAT_signal"/>
</dbReference>
<accession>A0A7S3S662</accession>
<name>A0A7S3S662_EMIHU</name>
<feature type="region of interest" description="Disordered" evidence="1">
    <location>
        <begin position="158"/>
        <end position="184"/>
    </location>
</feature>
<evidence type="ECO:0000256" key="1">
    <source>
        <dbReference type="SAM" id="MobiDB-lite"/>
    </source>
</evidence>
<dbReference type="Gene3D" id="1.20.120.1740">
    <property type="entry name" value="Sodium ion translocating NADH-quinone reductase subunit C-like"/>
    <property type="match status" value="1"/>
</dbReference>